<reference evidence="8 9" key="1">
    <citation type="submission" date="2020-07" db="EMBL/GenBank/DDBJ databases">
        <title>Sequencing the genomes of 1000 actinobacteria strains.</title>
        <authorList>
            <person name="Klenk H.-P."/>
        </authorList>
    </citation>
    <scope>NUCLEOTIDE SEQUENCE [LARGE SCALE GENOMIC DNA]</scope>
    <source>
        <strain evidence="8 9">DSM 44749</strain>
    </source>
</reference>
<dbReference type="Proteomes" id="UP000549695">
    <property type="component" value="Unassembled WGS sequence"/>
</dbReference>
<dbReference type="EMBL" id="JACCCZ010000001">
    <property type="protein sequence ID" value="NYF99758.1"/>
    <property type="molecule type" value="Genomic_DNA"/>
</dbReference>
<dbReference type="InterPro" id="IPR011701">
    <property type="entry name" value="MFS"/>
</dbReference>
<feature type="transmembrane region" description="Helical" evidence="6">
    <location>
        <begin position="158"/>
        <end position="177"/>
    </location>
</feature>
<feature type="transmembrane region" description="Helical" evidence="6">
    <location>
        <begin position="39"/>
        <end position="60"/>
    </location>
</feature>
<evidence type="ECO:0000256" key="6">
    <source>
        <dbReference type="SAM" id="Phobius"/>
    </source>
</evidence>
<dbReference type="GO" id="GO:0022857">
    <property type="term" value="F:transmembrane transporter activity"/>
    <property type="evidence" value="ECO:0007669"/>
    <property type="project" value="InterPro"/>
</dbReference>
<dbReference type="PRINTS" id="PR01035">
    <property type="entry name" value="TCRTETA"/>
</dbReference>
<dbReference type="GO" id="GO:0005886">
    <property type="term" value="C:plasma membrane"/>
    <property type="evidence" value="ECO:0007669"/>
    <property type="project" value="UniProtKB-SubCell"/>
</dbReference>
<evidence type="ECO:0000256" key="1">
    <source>
        <dbReference type="ARBA" id="ARBA00004651"/>
    </source>
</evidence>
<evidence type="ECO:0000256" key="2">
    <source>
        <dbReference type="ARBA" id="ARBA00022475"/>
    </source>
</evidence>
<feature type="transmembrane region" description="Helical" evidence="6">
    <location>
        <begin position="324"/>
        <end position="344"/>
    </location>
</feature>
<name>A0A852VUS2_PSEA5</name>
<dbReference type="Gene3D" id="1.20.1250.20">
    <property type="entry name" value="MFS general substrate transporter like domains"/>
    <property type="match status" value="1"/>
</dbReference>
<dbReference type="Pfam" id="PF07690">
    <property type="entry name" value="MFS_1"/>
    <property type="match status" value="1"/>
</dbReference>
<dbReference type="InterPro" id="IPR036259">
    <property type="entry name" value="MFS_trans_sf"/>
</dbReference>
<dbReference type="InterPro" id="IPR001958">
    <property type="entry name" value="Tet-R_TetA/multi-R_MdtG-like"/>
</dbReference>
<evidence type="ECO:0000259" key="7">
    <source>
        <dbReference type="PROSITE" id="PS50850"/>
    </source>
</evidence>
<organism evidence="8 9">
    <name type="scientific">Pseudonocardia alni</name>
    <name type="common">Amycolata alni</name>
    <dbReference type="NCBI Taxonomy" id="33907"/>
    <lineage>
        <taxon>Bacteria</taxon>
        <taxon>Bacillati</taxon>
        <taxon>Actinomycetota</taxon>
        <taxon>Actinomycetes</taxon>
        <taxon>Pseudonocardiales</taxon>
        <taxon>Pseudonocardiaceae</taxon>
        <taxon>Pseudonocardia</taxon>
    </lineage>
</organism>
<feature type="transmembrane region" description="Helical" evidence="6">
    <location>
        <begin position="291"/>
        <end position="312"/>
    </location>
</feature>
<dbReference type="PANTHER" id="PTHR43124:SF3">
    <property type="entry name" value="CHLORAMPHENICOL EFFLUX PUMP RV0191"/>
    <property type="match status" value="1"/>
</dbReference>
<feature type="transmembrane region" description="Helical" evidence="6">
    <location>
        <begin position="231"/>
        <end position="252"/>
    </location>
</feature>
<feature type="domain" description="Major facilitator superfamily (MFS) profile" evidence="7">
    <location>
        <begin position="5"/>
        <end position="374"/>
    </location>
</feature>
<evidence type="ECO:0000256" key="5">
    <source>
        <dbReference type="ARBA" id="ARBA00023136"/>
    </source>
</evidence>
<feature type="transmembrane region" description="Helical" evidence="6">
    <location>
        <begin position="264"/>
        <end position="285"/>
    </location>
</feature>
<evidence type="ECO:0000256" key="4">
    <source>
        <dbReference type="ARBA" id="ARBA00022989"/>
    </source>
</evidence>
<comment type="subcellular location">
    <subcellularLocation>
        <location evidence="1">Cell membrane</location>
        <topology evidence="1">Multi-pass membrane protein</topology>
    </subcellularLocation>
</comment>
<dbReference type="AlphaFoldDB" id="A0A852VUS2"/>
<keyword evidence="4 6" id="KW-1133">Transmembrane helix</keyword>
<proteinExistence type="predicted"/>
<dbReference type="PANTHER" id="PTHR43124">
    <property type="entry name" value="PURINE EFFLUX PUMP PBUE"/>
    <property type="match status" value="1"/>
</dbReference>
<dbReference type="InterPro" id="IPR050189">
    <property type="entry name" value="MFS_Efflux_Transporters"/>
</dbReference>
<feature type="transmembrane region" description="Helical" evidence="6">
    <location>
        <begin position="350"/>
        <end position="370"/>
    </location>
</feature>
<dbReference type="RefSeq" id="WP_073574818.1">
    <property type="nucleotide sequence ID" value="NZ_BAAAJZ010000011.1"/>
</dbReference>
<keyword evidence="9" id="KW-1185">Reference proteome</keyword>
<sequence length="385" mass="38340">MVALRRAALYLGAFLGPFGGGLTAAMLPELGADFGVPTATASVSITAYLLPFAGVMLVSGTLGDRWGRGRTVVAGYALYVVASLACVLAVSWPVFLAGRALQGVANAFTTPVLLAALAAAVEPDRLGRALGWFGSLQAAGQTSAPLVGGLGAEVDWRLAFGGAAAVALLLAVVGIPSGESRGHAGERPRLRSAWTGPVLRLGLVAGLGWGCLAGLNFLLALRLEEFFGLGAGPRGLVLTALGIAGILTARLIGGAVDRVGPRRCVLTGAIGGGVLVALIGAVPVLGVVVALWALGGICSQLILVGVNALVLGSGRPNSGGAVSVVQAVRFAGTAASPVVVTPVYHADPLAGFLVPAALLAAGVPTVLTGVRTRRRPDGSGPPEPS</sequence>
<dbReference type="InterPro" id="IPR020846">
    <property type="entry name" value="MFS_dom"/>
</dbReference>
<feature type="transmembrane region" description="Helical" evidence="6">
    <location>
        <begin position="72"/>
        <end position="94"/>
    </location>
</feature>
<feature type="transmembrane region" description="Helical" evidence="6">
    <location>
        <begin position="7"/>
        <end position="27"/>
    </location>
</feature>
<dbReference type="SUPFAM" id="SSF103473">
    <property type="entry name" value="MFS general substrate transporter"/>
    <property type="match status" value="1"/>
</dbReference>
<dbReference type="GeneID" id="98049891"/>
<keyword evidence="2" id="KW-1003">Cell membrane</keyword>
<feature type="transmembrane region" description="Helical" evidence="6">
    <location>
        <begin position="198"/>
        <end position="219"/>
    </location>
</feature>
<accession>A0A852VUS2</accession>
<protein>
    <submittedName>
        <fullName evidence="8">MFS family permease</fullName>
    </submittedName>
</protein>
<dbReference type="PROSITE" id="PS50850">
    <property type="entry name" value="MFS"/>
    <property type="match status" value="1"/>
</dbReference>
<evidence type="ECO:0000256" key="3">
    <source>
        <dbReference type="ARBA" id="ARBA00022692"/>
    </source>
</evidence>
<evidence type="ECO:0000313" key="8">
    <source>
        <dbReference type="EMBL" id="NYF99758.1"/>
    </source>
</evidence>
<keyword evidence="3 6" id="KW-0812">Transmembrane</keyword>
<comment type="caution">
    <text evidence="8">The sequence shown here is derived from an EMBL/GenBank/DDBJ whole genome shotgun (WGS) entry which is preliminary data.</text>
</comment>
<keyword evidence="5 6" id="KW-0472">Membrane</keyword>
<gene>
    <name evidence="8" type="ORF">HDA37_000044</name>
</gene>
<evidence type="ECO:0000313" key="9">
    <source>
        <dbReference type="Proteomes" id="UP000549695"/>
    </source>
</evidence>